<protein>
    <submittedName>
        <fullName evidence="2">Uncharacterized protein</fullName>
    </submittedName>
</protein>
<reference evidence="2 3" key="1">
    <citation type="submission" date="2020-06" db="EMBL/GenBank/DDBJ databases">
        <title>Transcriptomic and genomic resources for Thalictrum thalictroides and T. hernandezii: Facilitating candidate gene discovery in an emerging model plant lineage.</title>
        <authorList>
            <person name="Arias T."/>
            <person name="Riano-Pachon D.M."/>
            <person name="Di Stilio V.S."/>
        </authorList>
    </citation>
    <scope>NUCLEOTIDE SEQUENCE [LARGE SCALE GENOMIC DNA]</scope>
    <source>
        <strain evidence="3">cv. WT478/WT964</strain>
        <tissue evidence="2">Leaves</tissue>
    </source>
</reference>
<feature type="region of interest" description="Disordered" evidence="1">
    <location>
        <begin position="1"/>
        <end position="48"/>
    </location>
</feature>
<sequence length="125" mass="13543">MVHDTQDHIGSAKRDGTSPRSFERVSATPNSAESDSATAATSKGIERGRTIEEATVVIQMMDTSENWTGIVDEDEIEANDTATDIEGGNWFLKTRKGVVPIQDGQLSPMKIRSGKKIGVPNIARQ</sequence>
<accession>A0A7J6V5Z1</accession>
<evidence type="ECO:0000313" key="3">
    <source>
        <dbReference type="Proteomes" id="UP000554482"/>
    </source>
</evidence>
<comment type="caution">
    <text evidence="2">The sequence shown here is derived from an EMBL/GenBank/DDBJ whole genome shotgun (WGS) entry which is preliminary data.</text>
</comment>
<feature type="compositionally biased region" description="Basic and acidic residues" evidence="1">
    <location>
        <begin position="1"/>
        <end position="23"/>
    </location>
</feature>
<evidence type="ECO:0000313" key="2">
    <source>
        <dbReference type="EMBL" id="KAF5180333.1"/>
    </source>
</evidence>
<dbReference type="AlphaFoldDB" id="A0A7J6V5Z1"/>
<dbReference type="EMBL" id="JABWDY010037601">
    <property type="protein sequence ID" value="KAF5180333.1"/>
    <property type="molecule type" value="Genomic_DNA"/>
</dbReference>
<dbReference type="Proteomes" id="UP000554482">
    <property type="component" value="Unassembled WGS sequence"/>
</dbReference>
<keyword evidence="3" id="KW-1185">Reference proteome</keyword>
<name>A0A7J6V5Z1_THATH</name>
<evidence type="ECO:0000256" key="1">
    <source>
        <dbReference type="SAM" id="MobiDB-lite"/>
    </source>
</evidence>
<proteinExistence type="predicted"/>
<gene>
    <name evidence="2" type="ORF">FRX31_030081</name>
</gene>
<feature type="compositionally biased region" description="Low complexity" evidence="1">
    <location>
        <begin position="31"/>
        <end position="42"/>
    </location>
</feature>
<organism evidence="2 3">
    <name type="scientific">Thalictrum thalictroides</name>
    <name type="common">Rue-anemone</name>
    <name type="synonym">Anemone thalictroides</name>
    <dbReference type="NCBI Taxonomy" id="46969"/>
    <lineage>
        <taxon>Eukaryota</taxon>
        <taxon>Viridiplantae</taxon>
        <taxon>Streptophyta</taxon>
        <taxon>Embryophyta</taxon>
        <taxon>Tracheophyta</taxon>
        <taxon>Spermatophyta</taxon>
        <taxon>Magnoliopsida</taxon>
        <taxon>Ranunculales</taxon>
        <taxon>Ranunculaceae</taxon>
        <taxon>Thalictroideae</taxon>
        <taxon>Thalictrum</taxon>
    </lineage>
</organism>